<reference evidence="2" key="1">
    <citation type="journal article" date="2014" name="Int. J. Syst. Evol. Microbiol.">
        <title>Complete genome sequence of Corynebacterium casei LMG S-19264T (=DSM 44701T), isolated from a smear-ripened cheese.</title>
        <authorList>
            <consortium name="US DOE Joint Genome Institute (JGI-PGF)"/>
            <person name="Walter F."/>
            <person name="Albersmeier A."/>
            <person name="Kalinowski J."/>
            <person name="Ruckert C."/>
        </authorList>
    </citation>
    <scope>NUCLEOTIDE SEQUENCE [LARGE SCALE GENOMIC DNA]</scope>
    <source>
        <strain evidence="2">CGMCC 4.163</strain>
    </source>
</reference>
<evidence type="ECO:0000313" key="4">
    <source>
        <dbReference type="Proteomes" id="UP001596434"/>
    </source>
</evidence>
<feature type="region of interest" description="Disordered" evidence="1">
    <location>
        <begin position="116"/>
        <end position="140"/>
    </location>
</feature>
<reference evidence="2" key="3">
    <citation type="submission" date="2024-09" db="EMBL/GenBank/DDBJ databases">
        <authorList>
            <person name="Sun Q."/>
        </authorList>
    </citation>
    <scope>NUCLEOTIDE SEQUENCE</scope>
    <source>
        <strain evidence="2">CGMCC 4.163</strain>
    </source>
</reference>
<evidence type="ECO:0000313" key="3">
    <source>
        <dbReference type="EMBL" id="MFC7257424.1"/>
    </source>
</evidence>
<keyword evidence="4" id="KW-1185">Reference proteome</keyword>
<feature type="compositionally biased region" description="Basic and acidic residues" evidence="1">
    <location>
        <begin position="1"/>
        <end position="12"/>
    </location>
</feature>
<feature type="region of interest" description="Disordered" evidence="1">
    <location>
        <begin position="1"/>
        <end position="47"/>
    </location>
</feature>
<dbReference type="Proteomes" id="UP001596434">
    <property type="component" value="Unassembled WGS sequence"/>
</dbReference>
<reference evidence="4" key="2">
    <citation type="journal article" date="2019" name="Int. J. Syst. Evol. Microbiol.">
        <title>The Global Catalogue of Microorganisms (GCM) 10K type strain sequencing project: providing services to taxonomists for standard genome sequencing and annotation.</title>
        <authorList>
            <consortium name="The Broad Institute Genomics Platform"/>
            <consortium name="The Broad Institute Genome Sequencing Center for Infectious Disease"/>
            <person name="Wu L."/>
            <person name="Ma J."/>
        </authorList>
    </citation>
    <scope>NUCLEOTIDE SEQUENCE [LARGE SCALE GENOMIC DNA]</scope>
    <source>
        <strain evidence="4">GX21</strain>
    </source>
</reference>
<organism evidence="2 4">
    <name type="scientific">Haloplanus litoreus</name>
    <dbReference type="NCBI Taxonomy" id="767515"/>
    <lineage>
        <taxon>Archaea</taxon>
        <taxon>Methanobacteriati</taxon>
        <taxon>Methanobacteriota</taxon>
        <taxon>Stenosarchaea group</taxon>
        <taxon>Halobacteria</taxon>
        <taxon>Halobacteriales</taxon>
        <taxon>Haloferacaceae</taxon>
        <taxon>Haloplanus</taxon>
    </lineage>
</organism>
<sequence length="140" mass="15272">MGIDRVAKRGRENVAVFASDPAGREPGRDDADVTDAPETSEEREDRLALRVRPLSEARADTGREGRLRVDSVERGEGTVRDGVEREVAEDRRLGGTEARGRFEGLLVAIILRGAIEGGQNRRVPPSAAVTPTSSRTRRRA</sequence>
<dbReference type="EMBL" id="JBHTAT010000006">
    <property type="protein sequence ID" value="MFC7257424.1"/>
    <property type="molecule type" value="Genomic_DNA"/>
</dbReference>
<comment type="caution">
    <text evidence="2">The sequence shown here is derived from an EMBL/GenBank/DDBJ whole genome shotgun (WGS) entry which is preliminary data.</text>
</comment>
<dbReference type="RefSeq" id="WP_379707129.1">
    <property type="nucleotide sequence ID" value="NZ_JBHTAT010000006.1"/>
</dbReference>
<dbReference type="EMBL" id="JBHTAT010000006">
    <property type="protein sequence ID" value="MFC7257391.1"/>
    <property type="molecule type" value="Genomic_DNA"/>
</dbReference>
<feature type="compositionally biased region" description="Acidic residues" evidence="1">
    <location>
        <begin position="32"/>
        <end position="42"/>
    </location>
</feature>
<evidence type="ECO:0000313" key="2">
    <source>
        <dbReference type="EMBL" id="MFC7257391.1"/>
    </source>
</evidence>
<proteinExistence type="predicted"/>
<feature type="compositionally biased region" description="Basic and acidic residues" evidence="1">
    <location>
        <begin position="22"/>
        <end position="31"/>
    </location>
</feature>
<protein>
    <submittedName>
        <fullName evidence="2">Uncharacterized protein</fullName>
    </submittedName>
</protein>
<name>A0ABD6A4J8_9EURY</name>
<gene>
    <name evidence="2" type="ORF">ACFQKE_19265</name>
    <name evidence="3" type="ORF">ACFQKE_19430</name>
</gene>
<evidence type="ECO:0000256" key="1">
    <source>
        <dbReference type="SAM" id="MobiDB-lite"/>
    </source>
</evidence>
<accession>A0ABD6A4J8</accession>
<dbReference type="AlphaFoldDB" id="A0ABD6A4J8"/>